<keyword evidence="3" id="KW-1185">Reference proteome</keyword>
<organism evidence="2 3">
    <name type="scientific">Symbiodinium necroappetens</name>
    <dbReference type="NCBI Taxonomy" id="1628268"/>
    <lineage>
        <taxon>Eukaryota</taxon>
        <taxon>Sar</taxon>
        <taxon>Alveolata</taxon>
        <taxon>Dinophyceae</taxon>
        <taxon>Suessiales</taxon>
        <taxon>Symbiodiniaceae</taxon>
        <taxon>Symbiodinium</taxon>
    </lineage>
</organism>
<dbReference type="OrthoDB" id="424310at2759"/>
<protein>
    <submittedName>
        <fullName evidence="2">Dnah1 protein</fullName>
    </submittedName>
</protein>
<dbReference type="GO" id="GO:0007018">
    <property type="term" value="P:microtubule-based movement"/>
    <property type="evidence" value="ECO:0007669"/>
    <property type="project" value="InterPro"/>
</dbReference>
<accession>A0A812T9A4</accession>
<dbReference type="PANTHER" id="PTHR45703">
    <property type="entry name" value="DYNEIN HEAVY CHAIN"/>
    <property type="match status" value="1"/>
</dbReference>
<dbReference type="InterPro" id="IPR013602">
    <property type="entry name" value="Dynein_heavy_linker"/>
</dbReference>
<evidence type="ECO:0000313" key="2">
    <source>
        <dbReference type="EMBL" id="CAE7516367.1"/>
    </source>
</evidence>
<dbReference type="GO" id="GO:0030286">
    <property type="term" value="C:dynein complex"/>
    <property type="evidence" value="ECO:0007669"/>
    <property type="project" value="InterPro"/>
</dbReference>
<feature type="domain" description="Dynein heavy chain linker" evidence="1">
    <location>
        <begin position="389"/>
        <end position="477"/>
    </location>
</feature>
<evidence type="ECO:0000313" key="3">
    <source>
        <dbReference type="Proteomes" id="UP000601435"/>
    </source>
</evidence>
<dbReference type="GO" id="GO:0045505">
    <property type="term" value="F:dynein intermediate chain binding"/>
    <property type="evidence" value="ECO:0007669"/>
    <property type="project" value="InterPro"/>
</dbReference>
<dbReference type="Proteomes" id="UP000601435">
    <property type="component" value="Unassembled WGS sequence"/>
</dbReference>
<gene>
    <name evidence="2" type="primary">Dnah1</name>
    <name evidence="2" type="ORF">SNEC2469_LOCUS14763</name>
</gene>
<feature type="non-terminal residue" evidence="2">
    <location>
        <position position="478"/>
    </location>
</feature>
<dbReference type="AlphaFoldDB" id="A0A812T9A4"/>
<dbReference type="GO" id="GO:0051959">
    <property type="term" value="F:dynein light intermediate chain binding"/>
    <property type="evidence" value="ECO:0007669"/>
    <property type="project" value="InterPro"/>
</dbReference>
<feature type="non-terminal residue" evidence="2">
    <location>
        <position position="1"/>
    </location>
</feature>
<evidence type="ECO:0000259" key="1">
    <source>
        <dbReference type="Pfam" id="PF08393"/>
    </source>
</evidence>
<dbReference type="EMBL" id="CAJNJA010023781">
    <property type="protein sequence ID" value="CAE7516367.1"/>
    <property type="molecule type" value="Genomic_DNA"/>
</dbReference>
<sequence>VEFVRSFTPKVNEPLPTPLLTLSLEAVHGEVQIAPHPDDLKMKILELIDDVTKVTSSIMSIEYELVPFCNLPQHLMFELQPNKEERKAEAEASASSPADEVQLLRAAKAATAEVIEECLHGPRQVQASYQEYAYLFKEEVAGDMDPLDVEAVREKTDAYLQAGTQIEKLMTEVVKFPLFELHCMDIIQQMSQRAYHLAGCCLQTVAQSIQERSQAVLTEWHETHEHILSNPEDEEELAKLKQFMSDLPQLKTKPLMQTTRHIHTQINMLADFSFQIDNEVVERAFSSFAWPLQIQIDVGDSERSLDSQKQKFMEKLDQEKTEYERDMASYQEDLEWLRGLNDYSLAMKCAHRIYSLKENLEKAVVRVQSFVDRERLFGMEVSDYSAVEVMSEAFEPYYKLWNSAIDFKHSEEEWLQGVVQRLVAEEIEAMVEEQYKESYKTMKQFEGNENPLAVAKDLREEISNFRANMPVIRALCQE</sequence>
<name>A0A812T9A4_9DINO</name>
<comment type="caution">
    <text evidence="2">The sequence shown here is derived from an EMBL/GenBank/DDBJ whole genome shotgun (WGS) entry which is preliminary data.</text>
</comment>
<dbReference type="PANTHER" id="PTHR45703:SF1">
    <property type="entry name" value="DYNEINS HEAVY CHAIN"/>
    <property type="match status" value="1"/>
</dbReference>
<dbReference type="Pfam" id="PF08393">
    <property type="entry name" value="DHC_N2"/>
    <property type="match status" value="1"/>
</dbReference>
<reference evidence="2" key="1">
    <citation type="submission" date="2021-02" db="EMBL/GenBank/DDBJ databases">
        <authorList>
            <person name="Dougan E. K."/>
            <person name="Rhodes N."/>
            <person name="Thang M."/>
            <person name="Chan C."/>
        </authorList>
    </citation>
    <scope>NUCLEOTIDE SEQUENCE</scope>
</reference>
<dbReference type="InterPro" id="IPR026983">
    <property type="entry name" value="DHC"/>
</dbReference>
<proteinExistence type="predicted"/>